<dbReference type="SUPFAM" id="SSF52833">
    <property type="entry name" value="Thioredoxin-like"/>
    <property type="match status" value="1"/>
</dbReference>
<dbReference type="PROSITE" id="PS50404">
    <property type="entry name" value="GST_NTER"/>
    <property type="match status" value="1"/>
</dbReference>
<gene>
    <name evidence="14" type="ORF">B0A55_07153</name>
</gene>
<evidence type="ECO:0000256" key="9">
    <source>
        <dbReference type="PROSITE-ProRule" id="PRU10141"/>
    </source>
</evidence>
<feature type="compositionally biased region" description="Polar residues" evidence="10">
    <location>
        <begin position="275"/>
        <end position="286"/>
    </location>
</feature>
<evidence type="ECO:0000256" key="7">
    <source>
        <dbReference type="PIRSR" id="PIRSR630616-2"/>
    </source>
</evidence>
<evidence type="ECO:0008006" key="16">
    <source>
        <dbReference type="Google" id="ProtNLM"/>
    </source>
</evidence>
<evidence type="ECO:0000259" key="12">
    <source>
        <dbReference type="PROSITE" id="PS50404"/>
    </source>
</evidence>
<dbReference type="GO" id="GO:0004674">
    <property type="term" value="F:protein serine/threonine kinase activity"/>
    <property type="evidence" value="ECO:0007669"/>
    <property type="project" value="UniProtKB-KW"/>
</dbReference>
<dbReference type="InterPro" id="IPR036249">
    <property type="entry name" value="Thioredoxin-like_sf"/>
</dbReference>
<feature type="region of interest" description="Disordered" evidence="10">
    <location>
        <begin position="269"/>
        <end position="289"/>
    </location>
</feature>
<keyword evidence="4" id="KW-0418">Kinase</keyword>
<comment type="caution">
    <text evidence="14">The sequence shown here is derived from an EMBL/GenBank/DDBJ whole genome shotgun (WGS) entry which is preliminary data.</text>
</comment>
<dbReference type="InterPro" id="IPR004046">
    <property type="entry name" value="GST_C"/>
</dbReference>
<feature type="binding site" evidence="7">
    <location>
        <position position="687"/>
    </location>
    <ligand>
        <name>ATP</name>
        <dbReference type="ChEBI" id="CHEBI:30616"/>
    </ligand>
</feature>
<dbReference type="Pfam" id="PF02798">
    <property type="entry name" value="GST_N"/>
    <property type="match status" value="1"/>
</dbReference>
<keyword evidence="5 7" id="KW-0067">ATP-binding</keyword>
<feature type="domain" description="GST N-terminal" evidence="12">
    <location>
        <begin position="6"/>
        <end position="91"/>
    </location>
</feature>
<reference evidence="14 15" key="1">
    <citation type="submission" date="2017-03" db="EMBL/GenBank/DDBJ databases">
        <title>Genomes of endolithic fungi from Antarctica.</title>
        <authorList>
            <person name="Coleine C."/>
            <person name="Masonjones S."/>
            <person name="Stajich J.E."/>
        </authorList>
    </citation>
    <scope>NUCLEOTIDE SEQUENCE [LARGE SCALE GENOMIC DNA]</scope>
    <source>
        <strain evidence="14 15">CCFEE 5184</strain>
    </source>
</reference>
<feature type="compositionally biased region" description="Acidic residues" evidence="10">
    <location>
        <begin position="1287"/>
        <end position="1310"/>
    </location>
</feature>
<dbReference type="InterPro" id="IPR036282">
    <property type="entry name" value="Glutathione-S-Trfase_C_sf"/>
</dbReference>
<feature type="compositionally biased region" description="Low complexity" evidence="10">
    <location>
        <begin position="1159"/>
        <end position="1183"/>
    </location>
</feature>
<dbReference type="PROSITE" id="PS50405">
    <property type="entry name" value="GST_CTER"/>
    <property type="match status" value="1"/>
</dbReference>
<evidence type="ECO:0000256" key="3">
    <source>
        <dbReference type="ARBA" id="ARBA00022741"/>
    </source>
</evidence>
<dbReference type="PROSITE" id="PS00107">
    <property type="entry name" value="PROTEIN_KINASE_ATP"/>
    <property type="match status" value="1"/>
</dbReference>
<evidence type="ECO:0000256" key="2">
    <source>
        <dbReference type="ARBA" id="ARBA00022679"/>
    </source>
</evidence>
<dbReference type="PROSITE" id="PS50011">
    <property type="entry name" value="PROTEIN_KINASE_DOM"/>
    <property type="match status" value="1"/>
</dbReference>
<feature type="region of interest" description="Disordered" evidence="10">
    <location>
        <begin position="905"/>
        <end position="990"/>
    </location>
</feature>
<keyword evidence="15" id="KW-1185">Reference proteome</keyword>
<evidence type="ECO:0000256" key="8">
    <source>
        <dbReference type="PIRSR" id="PIRSR630616-3"/>
    </source>
</evidence>
<dbReference type="PROSITE" id="PS00108">
    <property type="entry name" value="PROTEIN_KINASE_ST"/>
    <property type="match status" value="1"/>
</dbReference>
<dbReference type="InterPro" id="IPR030616">
    <property type="entry name" value="Aur-like"/>
</dbReference>
<feature type="active site" description="Proton acceptor" evidence="6">
    <location>
        <position position="669"/>
    </location>
</feature>
<dbReference type="SFLD" id="SFLDS00019">
    <property type="entry name" value="Glutathione_Transferase_(cytos"/>
    <property type="match status" value="1"/>
</dbReference>
<evidence type="ECO:0000256" key="5">
    <source>
        <dbReference type="ARBA" id="ARBA00022840"/>
    </source>
</evidence>
<keyword evidence="3 7" id="KW-0547">Nucleotide-binding</keyword>
<feature type="domain" description="Protein kinase" evidence="11">
    <location>
        <begin position="552"/>
        <end position="799"/>
    </location>
</feature>
<dbReference type="OrthoDB" id="942095at2759"/>
<protein>
    <recommendedName>
        <fullName evidence="16">Protein kinase domain-containing protein</fullName>
    </recommendedName>
</protein>
<accession>A0A4U0X951</accession>
<dbReference type="InterPro" id="IPR040079">
    <property type="entry name" value="Glutathione_S-Trfase"/>
</dbReference>
<dbReference type="Pfam" id="PF00069">
    <property type="entry name" value="Pkinase"/>
    <property type="match status" value="1"/>
</dbReference>
<feature type="region of interest" description="Disordered" evidence="10">
    <location>
        <begin position="1249"/>
        <end position="1310"/>
    </location>
</feature>
<feature type="region of interest" description="Disordered" evidence="10">
    <location>
        <begin position="1159"/>
        <end position="1223"/>
    </location>
</feature>
<evidence type="ECO:0000313" key="15">
    <source>
        <dbReference type="Proteomes" id="UP000309340"/>
    </source>
</evidence>
<keyword evidence="2" id="KW-0808">Transferase</keyword>
<dbReference type="GO" id="GO:0005524">
    <property type="term" value="F:ATP binding"/>
    <property type="evidence" value="ECO:0007669"/>
    <property type="project" value="UniProtKB-UniRule"/>
</dbReference>
<organism evidence="14 15">
    <name type="scientific">Friedmanniomyces simplex</name>
    <dbReference type="NCBI Taxonomy" id="329884"/>
    <lineage>
        <taxon>Eukaryota</taxon>
        <taxon>Fungi</taxon>
        <taxon>Dikarya</taxon>
        <taxon>Ascomycota</taxon>
        <taxon>Pezizomycotina</taxon>
        <taxon>Dothideomycetes</taxon>
        <taxon>Dothideomycetidae</taxon>
        <taxon>Mycosphaerellales</taxon>
        <taxon>Teratosphaeriaceae</taxon>
        <taxon>Friedmanniomyces</taxon>
    </lineage>
</organism>
<dbReference type="CDD" id="cd14003">
    <property type="entry name" value="STKc_AMPK-like"/>
    <property type="match status" value="1"/>
</dbReference>
<name>A0A4U0X951_9PEZI</name>
<evidence type="ECO:0000256" key="4">
    <source>
        <dbReference type="ARBA" id="ARBA00022777"/>
    </source>
</evidence>
<dbReference type="InterPro" id="IPR008271">
    <property type="entry name" value="Ser/Thr_kinase_AS"/>
</dbReference>
<feature type="domain" description="GST C-terminal" evidence="13">
    <location>
        <begin position="99"/>
        <end position="228"/>
    </location>
</feature>
<dbReference type="InterPro" id="IPR010987">
    <property type="entry name" value="Glutathione-S-Trfase_C-like"/>
</dbReference>
<sequence>MSSTTKPLVLHAHSTGPNPYKIAIALEALGIPYEVKLWQFGDGPNGLKGPQFLKISENGRVPALEDPNTGVVSWESGACMNYVLRVYDKGNKLGSRGSSERERVDLDKWIFFLLSSIGPMMGQVNWFRHYHSQKNDDALARYEEQAYRTFGVLEGQLQSHDGSYILPGKTLSAVDCHCYPWLYQHSYAQLSLDKYPGIAKWLETVGNLKEVKAAYESIPKGEEIGTPVVDPGMDARDHRIVRTFAGNSLPHTTIKLDLHHHLLDTLPPSSTSTPISAKQQTSQARVSHSRRTTRLFDTMRMISVLVVCLGMLSLALAGVLPARAHEAAGAVSAALSPSPASPTHVVHPPGPYLPYQCTAAWSVEESLPNPAACAHCYANETEECYKALDCEWDYEVEALICPGAPYATPTDSCTTQYILVLDEFNIWGANWDQAKLDGKGAPGWGKGLYHEIHGCGGLSRWRFEPVTPRPGFPWTFHAWGHITIWKKECIERAMRSAGAPRGECSAAAAVFMPPVRTQAEYESQEQRTKLAASYQSLLSEFSSPDLHTVGNYTLGRLIGKGSFGKVYLASHKLTNGAKVVLKSAKKDDANLAREIHHHRQFLHPHIARLYEVIVTEKLVWLALEYCPGDELYDHVLKHGRMEAGKVQKIFTQLVGAVSYVHGKSCVHRDLKLENILLDKHENVKLVDFGFTREYQGATSYLQTWCGTVCYSAPEMLKGEKYAGEKVDVWSLGIILYALLCGELPYDEDDDAATKLLILKEEPKFPDFVPEPAKELIKKLLSKRPILRPVLGDILRDPWLAEHAPLQQEILKLQQPPAFSTQVEKDTLQRMRSAGVDIDVVIENVLSQRCDSLAGWWALLIEKEQRKEKRRERKRREREAEAKSIRRLSAASSRLLAQSALGEIHEEGDLLGSPSARGRRMTRPNGSASLQSPELPRVLETKSLTPERQQRPSDDAQAATREASRSRSRPPPPPKDPSIPTFGRPRIASRGNSMLRYSTVNPDLLSPTYIPPPQRKRRTFYPQPLKEQLAWVKHWFKEGAKRAKSPNATSNAEGGKKGGKTSPKLDGENGAGATVMPSQLAGASIRDLQLPRHYARATEDQHDILNGQPHKYAAETVQFEPAYSDSAFLVPPTFLGWLTRAQVHLLVRLFHPQRVSECSTSSASASLASPSGMSSASGSKMGRSPHASVKVLPATPTGTSFPSGIRVSRRPPPGGLGTLPGFPENNPKGTFGVGPGSPSLPVFARRKRSVFKGPMGGGSPSGFGGRMGGNSRSGSVPRRSGEMIMGITEEDEEEDEHEDAFEDEEVDEEVDQFGPELVLAGSHVESVATEHVNHEEPVGISPVEGNGAGGVLLPILAEVSGSKTPLTAEALAKMEEQEEEKLGAAEKEKG</sequence>
<dbReference type="STRING" id="329884.A0A4U0X951"/>
<dbReference type="InterPro" id="IPR011009">
    <property type="entry name" value="Kinase-like_dom_sf"/>
</dbReference>
<dbReference type="Gene3D" id="1.10.510.10">
    <property type="entry name" value="Transferase(Phosphotransferase) domain 1"/>
    <property type="match status" value="1"/>
</dbReference>
<evidence type="ECO:0000256" key="10">
    <source>
        <dbReference type="SAM" id="MobiDB-lite"/>
    </source>
</evidence>
<dbReference type="SUPFAM" id="SSF56112">
    <property type="entry name" value="Protein kinase-like (PK-like)"/>
    <property type="match status" value="1"/>
</dbReference>
<feature type="compositionally biased region" description="Gly residues" evidence="10">
    <location>
        <begin position="1253"/>
        <end position="1267"/>
    </location>
</feature>
<feature type="region of interest" description="Disordered" evidence="10">
    <location>
        <begin position="1039"/>
        <end position="1074"/>
    </location>
</feature>
<dbReference type="InterPro" id="IPR004045">
    <property type="entry name" value="Glutathione_S-Trfase_N"/>
</dbReference>
<dbReference type="SFLD" id="SFLDG00358">
    <property type="entry name" value="Main_(cytGST)"/>
    <property type="match status" value="1"/>
</dbReference>
<dbReference type="Gene3D" id="1.20.1050.130">
    <property type="match status" value="1"/>
</dbReference>
<dbReference type="Proteomes" id="UP000309340">
    <property type="component" value="Unassembled WGS sequence"/>
</dbReference>
<evidence type="ECO:0000256" key="1">
    <source>
        <dbReference type="ARBA" id="ARBA00022527"/>
    </source>
</evidence>
<keyword evidence="1" id="KW-0723">Serine/threonine-protein kinase</keyword>
<feature type="cross-link" description="Glycyl lysine isopeptide (Lys-Gly) (interchain with G-Cter in SUMO2)" evidence="8">
    <location>
        <position position="671"/>
    </location>
</feature>
<feature type="binding site" evidence="9">
    <location>
        <position position="586"/>
    </location>
    <ligand>
        <name>ATP</name>
        <dbReference type="ChEBI" id="CHEBI:30616"/>
    </ligand>
</feature>
<dbReference type="SMART" id="SM00220">
    <property type="entry name" value="S_TKc"/>
    <property type="match status" value="1"/>
</dbReference>
<evidence type="ECO:0000259" key="13">
    <source>
        <dbReference type="PROSITE" id="PS50405"/>
    </source>
</evidence>
<evidence type="ECO:0000256" key="6">
    <source>
        <dbReference type="PIRSR" id="PIRSR630616-1"/>
    </source>
</evidence>
<dbReference type="PANTHER" id="PTHR24350">
    <property type="entry name" value="SERINE/THREONINE-PROTEIN KINASE IAL-RELATED"/>
    <property type="match status" value="1"/>
</dbReference>
<feature type="region of interest" description="Disordered" evidence="10">
    <location>
        <begin position="867"/>
        <end position="886"/>
    </location>
</feature>
<proteinExistence type="predicted"/>
<evidence type="ECO:0000259" key="11">
    <source>
        <dbReference type="PROSITE" id="PS50011"/>
    </source>
</evidence>
<dbReference type="Pfam" id="PF14497">
    <property type="entry name" value="GST_C_3"/>
    <property type="match status" value="1"/>
</dbReference>
<evidence type="ECO:0000313" key="14">
    <source>
        <dbReference type="EMBL" id="TKA72307.1"/>
    </source>
</evidence>
<dbReference type="FunFam" id="1.10.510.10:FF:000434">
    <property type="entry name" value="Serine/threonine protein kinase"/>
    <property type="match status" value="1"/>
</dbReference>
<feature type="binding site" evidence="7">
    <location>
        <begin position="673"/>
        <end position="674"/>
    </location>
    <ligand>
        <name>ATP</name>
        <dbReference type="ChEBI" id="CHEBI:30616"/>
    </ligand>
</feature>
<dbReference type="InterPro" id="IPR017441">
    <property type="entry name" value="Protein_kinase_ATP_BS"/>
</dbReference>
<dbReference type="SUPFAM" id="SSF47616">
    <property type="entry name" value="GST C-terminal domain-like"/>
    <property type="match status" value="1"/>
</dbReference>
<dbReference type="EMBL" id="NAJQ01000315">
    <property type="protein sequence ID" value="TKA72307.1"/>
    <property type="molecule type" value="Genomic_DNA"/>
</dbReference>
<feature type="region of interest" description="Disordered" evidence="10">
    <location>
        <begin position="997"/>
        <end position="1016"/>
    </location>
</feature>
<feature type="binding site" evidence="7">
    <location>
        <position position="578"/>
    </location>
    <ligand>
        <name>ATP</name>
        <dbReference type="ChEBI" id="CHEBI:30616"/>
    </ligand>
</feature>
<dbReference type="InterPro" id="IPR000719">
    <property type="entry name" value="Prot_kinase_dom"/>
</dbReference>